<dbReference type="GO" id="GO:0016787">
    <property type="term" value="F:hydrolase activity"/>
    <property type="evidence" value="ECO:0007669"/>
    <property type="project" value="UniProtKB-KW"/>
</dbReference>
<comment type="caution">
    <text evidence="10">The sequence shown here is derived from an EMBL/GenBank/DDBJ whole genome shotgun (WGS) entry which is preliminary data.</text>
</comment>
<dbReference type="OrthoDB" id="5425539at2759"/>
<dbReference type="GO" id="GO:0003723">
    <property type="term" value="F:RNA binding"/>
    <property type="evidence" value="ECO:0007669"/>
    <property type="project" value="InterPro"/>
</dbReference>
<evidence type="ECO:0000256" key="9">
    <source>
        <dbReference type="SAM" id="SignalP"/>
    </source>
</evidence>
<dbReference type="EC" id="4.6.1.24" evidence="2"/>
<keyword evidence="5" id="KW-0378">Hydrolase</keyword>
<keyword evidence="4" id="KW-0255">Endonuclease</keyword>
<keyword evidence="3" id="KW-0540">Nuclease</keyword>
<comment type="similarity">
    <text evidence="1">Belongs to the ribonuclease N1/T1 family.</text>
</comment>
<dbReference type="SUPFAM" id="SSF53933">
    <property type="entry name" value="Microbial ribonucleases"/>
    <property type="match status" value="1"/>
</dbReference>
<keyword evidence="11" id="KW-1185">Reference proteome</keyword>
<keyword evidence="7" id="KW-0456">Lyase</keyword>
<dbReference type="AlphaFoldDB" id="A0A8H4W1U0"/>
<dbReference type="PANTHER" id="PTHR42104:SF1">
    <property type="entry name" value="EXTRACELLULAR GUANYL-SPECIFIC RIBONUCLEASE RNTA (AFU_ORTHOLOGUE AFUA_4G03230)"/>
    <property type="match status" value="1"/>
</dbReference>
<comment type="catalytic activity">
    <reaction evidence="8">
        <text>[RNA] containing guanosine + H2O = an [RNA fragment]-3'-guanosine-3'-phosphate + a 5'-hydroxy-ribonucleotide-3'-[RNA fragment].</text>
        <dbReference type="EC" id="4.6.1.24"/>
    </reaction>
</comment>
<dbReference type="PANTHER" id="PTHR42104">
    <property type="entry name" value="EXTRACELLULAR GUANYL-SPECIFIC RIBONUCLEASE RNTA (AFU_ORTHOLOGUE AFUA_4G03230)"/>
    <property type="match status" value="1"/>
</dbReference>
<evidence type="ECO:0000256" key="2">
    <source>
        <dbReference type="ARBA" id="ARBA00012549"/>
    </source>
</evidence>
<dbReference type="Gene3D" id="3.10.450.30">
    <property type="entry name" value="Microbial ribonucleases"/>
    <property type="match status" value="1"/>
</dbReference>
<evidence type="ECO:0000256" key="7">
    <source>
        <dbReference type="ARBA" id="ARBA00023239"/>
    </source>
</evidence>
<evidence type="ECO:0000313" key="11">
    <source>
        <dbReference type="Proteomes" id="UP000566819"/>
    </source>
</evidence>
<protein>
    <recommendedName>
        <fullName evidence="2">ribonuclease T1</fullName>
        <ecNumber evidence="2">4.6.1.24</ecNumber>
    </recommendedName>
</protein>
<evidence type="ECO:0000256" key="8">
    <source>
        <dbReference type="ARBA" id="ARBA00034015"/>
    </source>
</evidence>
<keyword evidence="6" id="KW-1015">Disulfide bond</keyword>
<evidence type="ECO:0000256" key="4">
    <source>
        <dbReference type="ARBA" id="ARBA00022759"/>
    </source>
</evidence>
<dbReference type="InterPro" id="IPR016191">
    <property type="entry name" value="Ribonuclease/ribotoxin"/>
</dbReference>
<evidence type="ECO:0000313" key="10">
    <source>
        <dbReference type="EMBL" id="KAF4631003.1"/>
    </source>
</evidence>
<accession>A0A8H4W1U0</accession>
<feature type="chain" id="PRO_5034704669" description="ribonuclease T1" evidence="9">
    <location>
        <begin position="22"/>
        <end position="177"/>
    </location>
</feature>
<reference evidence="10 11" key="1">
    <citation type="submission" date="2020-03" db="EMBL/GenBank/DDBJ databases">
        <title>Draft Genome Sequence of Cudoniella acicularis.</title>
        <authorList>
            <person name="Buettner E."/>
            <person name="Kellner H."/>
        </authorList>
    </citation>
    <scope>NUCLEOTIDE SEQUENCE [LARGE SCALE GENOMIC DNA]</scope>
    <source>
        <strain evidence="10 11">DSM 108380</strain>
    </source>
</reference>
<feature type="signal peptide" evidence="9">
    <location>
        <begin position="1"/>
        <end position="21"/>
    </location>
</feature>
<dbReference type="InterPro" id="IPR000026">
    <property type="entry name" value="N1-like"/>
</dbReference>
<evidence type="ECO:0000256" key="5">
    <source>
        <dbReference type="ARBA" id="ARBA00022801"/>
    </source>
</evidence>
<evidence type="ECO:0000256" key="6">
    <source>
        <dbReference type="ARBA" id="ARBA00023157"/>
    </source>
</evidence>
<dbReference type="Pfam" id="PF00545">
    <property type="entry name" value="Ribonuclease"/>
    <property type="match status" value="1"/>
</dbReference>
<dbReference type="EMBL" id="JAAMPI010000487">
    <property type="protein sequence ID" value="KAF4631003.1"/>
    <property type="molecule type" value="Genomic_DNA"/>
</dbReference>
<evidence type="ECO:0000256" key="3">
    <source>
        <dbReference type="ARBA" id="ARBA00022722"/>
    </source>
</evidence>
<keyword evidence="9" id="KW-0732">Signal</keyword>
<evidence type="ECO:0000256" key="1">
    <source>
        <dbReference type="ARBA" id="ARBA00009006"/>
    </source>
</evidence>
<dbReference type="Proteomes" id="UP000566819">
    <property type="component" value="Unassembled WGS sequence"/>
</dbReference>
<organism evidence="10 11">
    <name type="scientific">Cudoniella acicularis</name>
    <dbReference type="NCBI Taxonomy" id="354080"/>
    <lineage>
        <taxon>Eukaryota</taxon>
        <taxon>Fungi</taxon>
        <taxon>Dikarya</taxon>
        <taxon>Ascomycota</taxon>
        <taxon>Pezizomycotina</taxon>
        <taxon>Leotiomycetes</taxon>
        <taxon>Helotiales</taxon>
        <taxon>Tricladiaceae</taxon>
        <taxon>Cudoniella</taxon>
    </lineage>
</organism>
<sequence>MHSFKTLASLFLLASISVSNAYPTDAAPESSIVERGLTIAVGTDAKSASCPYTNNNLPDANPQLPARIYAAHDYTQNQVKKAMLSAAQLQVDDKQIGAQGYPHAFGNGEKLPFPCGSKRFEFPIQPDNDIYSGGAVTDLPDRVVYEYSADKTTAKINFCGVMRHGPPPANDFLLCKS</sequence>
<dbReference type="GO" id="GO:0046589">
    <property type="term" value="F:ribonuclease T1 activity"/>
    <property type="evidence" value="ECO:0007669"/>
    <property type="project" value="UniProtKB-EC"/>
</dbReference>
<gene>
    <name evidence="10" type="ORF">G7Y89_g7133</name>
</gene>
<name>A0A8H4W1U0_9HELO</name>
<proteinExistence type="inferred from homology"/>